<organism evidence="4 5">
    <name type="scientific">Lupinus angustifolius</name>
    <name type="common">Narrow-leaved blue lupine</name>
    <dbReference type="NCBI Taxonomy" id="3871"/>
    <lineage>
        <taxon>Eukaryota</taxon>
        <taxon>Viridiplantae</taxon>
        <taxon>Streptophyta</taxon>
        <taxon>Embryophyta</taxon>
        <taxon>Tracheophyta</taxon>
        <taxon>Spermatophyta</taxon>
        <taxon>Magnoliopsida</taxon>
        <taxon>eudicotyledons</taxon>
        <taxon>Gunneridae</taxon>
        <taxon>Pentapetalae</taxon>
        <taxon>rosids</taxon>
        <taxon>fabids</taxon>
        <taxon>Fabales</taxon>
        <taxon>Fabaceae</taxon>
        <taxon>Papilionoideae</taxon>
        <taxon>50 kb inversion clade</taxon>
        <taxon>genistoids sensu lato</taxon>
        <taxon>core genistoids</taxon>
        <taxon>Genisteae</taxon>
        <taxon>Lupinus</taxon>
    </lineage>
</organism>
<keyword evidence="5" id="KW-1185">Reference proteome</keyword>
<evidence type="ECO:0000256" key="2">
    <source>
        <dbReference type="ARBA" id="ARBA00023121"/>
    </source>
</evidence>
<dbReference type="PANTHER" id="PTHR33214:SF44">
    <property type="entry name" value="NON-SPECIFIC LIPID TRANSFER PROTEIN GPI-ANCHORED 33"/>
    <property type="match status" value="1"/>
</dbReference>
<evidence type="ECO:0000256" key="1">
    <source>
        <dbReference type="ARBA" id="ARBA00022448"/>
    </source>
</evidence>
<dbReference type="CDD" id="cd01959">
    <property type="entry name" value="nsLTP2"/>
    <property type="match status" value="1"/>
</dbReference>
<keyword evidence="2" id="KW-0446">Lipid-binding</keyword>
<sequence>MKTEMKMKMKKVCSSSVGGCSIIVVVLVVAALLLVEVSTIAEAVTCSPVELSPCLGSITSSSPPSSTCCQKVKEQRPCLCGYLKNPSLGQYVNSPGARRVASACGLPYPTC</sequence>
<reference evidence="4 5" key="1">
    <citation type="journal article" date="2017" name="Plant Biotechnol. J.">
        <title>A comprehensive draft genome sequence for lupin (Lupinus angustifolius), an emerging health food: insights into plant-microbe interactions and legume evolution.</title>
        <authorList>
            <person name="Hane J.K."/>
            <person name="Ming Y."/>
            <person name="Kamphuis L.G."/>
            <person name="Nelson M.N."/>
            <person name="Garg G."/>
            <person name="Atkins C.A."/>
            <person name="Bayer P.E."/>
            <person name="Bravo A."/>
            <person name="Bringans S."/>
            <person name="Cannon S."/>
            <person name="Edwards D."/>
            <person name="Foley R."/>
            <person name="Gao L.L."/>
            <person name="Harrison M.J."/>
            <person name="Huang W."/>
            <person name="Hurgobin B."/>
            <person name="Li S."/>
            <person name="Liu C.W."/>
            <person name="McGrath A."/>
            <person name="Morahan G."/>
            <person name="Murray J."/>
            <person name="Weller J."/>
            <person name="Jian J."/>
            <person name="Singh K.B."/>
        </authorList>
    </citation>
    <scope>NUCLEOTIDE SEQUENCE [LARGE SCALE GENOMIC DNA]</scope>
    <source>
        <strain evidence="5">cv. Tanjil</strain>
        <tissue evidence="4">Whole plant</tissue>
    </source>
</reference>
<evidence type="ECO:0000259" key="3">
    <source>
        <dbReference type="SMART" id="SM00499"/>
    </source>
</evidence>
<dbReference type="Pfam" id="PF00234">
    <property type="entry name" value="Tryp_alpha_amyl"/>
    <property type="match status" value="1"/>
</dbReference>
<accession>A0A4P1RJV0</accession>
<dbReference type="SUPFAM" id="SSF47699">
    <property type="entry name" value="Bifunctional inhibitor/lipid-transfer protein/seed storage 2S albumin"/>
    <property type="match status" value="1"/>
</dbReference>
<dbReference type="InterPro" id="IPR016140">
    <property type="entry name" value="Bifunc_inhib/LTP/seed_store"/>
</dbReference>
<dbReference type="Gramene" id="OIW12367">
    <property type="protein sequence ID" value="OIW12367"/>
    <property type="gene ID" value="TanjilG_04116"/>
</dbReference>
<name>A0A4P1RJV0_LUPAN</name>
<feature type="domain" description="Bifunctional inhibitor/plant lipid transfer protein/seed storage helical" evidence="3">
    <location>
        <begin position="46"/>
        <end position="111"/>
    </location>
</feature>
<evidence type="ECO:0000313" key="4">
    <source>
        <dbReference type="EMBL" id="OIW12367.1"/>
    </source>
</evidence>
<dbReference type="OrthoDB" id="665742at2759"/>
<dbReference type="PANTHER" id="PTHR33214">
    <property type="entry name" value="BIFUNCTIONAL INHIBITOR/LIPID-TRANSFER PROTEIN/SEED STORAGE 2S ALBUMIN SUPERFAMILY PROTEIN"/>
    <property type="match status" value="1"/>
</dbReference>
<dbReference type="GO" id="GO:0006869">
    <property type="term" value="P:lipid transport"/>
    <property type="evidence" value="ECO:0007669"/>
    <property type="project" value="InterPro"/>
</dbReference>
<keyword evidence="1" id="KW-0813">Transport</keyword>
<proteinExistence type="predicted"/>
<dbReference type="GO" id="GO:0008289">
    <property type="term" value="F:lipid binding"/>
    <property type="evidence" value="ECO:0007669"/>
    <property type="project" value="UniProtKB-KW"/>
</dbReference>
<dbReference type="Proteomes" id="UP000188354">
    <property type="component" value="Chromosome LG05"/>
</dbReference>
<dbReference type="AlphaFoldDB" id="A0A4P1RJV0"/>
<dbReference type="STRING" id="3871.A0A4P1RJV0"/>
<dbReference type="InterPro" id="IPR033872">
    <property type="entry name" value="nsLTP2"/>
</dbReference>
<gene>
    <name evidence="4" type="ORF">TanjilG_04116</name>
</gene>
<evidence type="ECO:0000313" key="5">
    <source>
        <dbReference type="Proteomes" id="UP000188354"/>
    </source>
</evidence>
<dbReference type="EMBL" id="CM007365">
    <property type="protein sequence ID" value="OIW12367.1"/>
    <property type="molecule type" value="Genomic_DNA"/>
</dbReference>
<dbReference type="InterPro" id="IPR036312">
    <property type="entry name" value="Bifun_inhib/LTP/seed_sf"/>
</dbReference>
<protein>
    <recommendedName>
        <fullName evidence="3">Bifunctional inhibitor/plant lipid transfer protein/seed storage helical domain-containing protein</fullName>
    </recommendedName>
</protein>
<dbReference type="SMART" id="SM00499">
    <property type="entry name" value="AAI"/>
    <property type="match status" value="1"/>
</dbReference>
<dbReference type="Gene3D" id="1.10.110.10">
    <property type="entry name" value="Plant lipid-transfer and hydrophobic proteins"/>
    <property type="match status" value="1"/>
</dbReference>
<dbReference type="KEGG" id="lang:109347255"/>